<keyword evidence="2" id="KW-1185">Reference proteome</keyword>
<dbReference type="Proteomes" id="UP000240481">
    <property type="component" value="Unassembled WGS sequence"/>
</dbReference>
<evidence type="ECO:0000313" key="2">
    <source>
        <dbReference type="Proteomes" id="UP000240481"/>
    </source>
</evidence>
<protein>
    <submittedName>
        <fullName evidence="1">Uncharacterized protein</fullName>
    </submittedName>
</protein>
<comment type="caution">
    <text evidence="1">The sequence shown here is derived from an EMBL/GenBank/DDBJ whole genome shotgun (WGS) entry which is preliminary data.</text>
</comment>
<reference evidence="1 2" key="1">
    <citation type="submission" date="2018-01" db="EMBL/GenBank/DDBJ databases">
        <title>Whole genome sequencing of Histamine producing bacteria.</title>
        <authorList>
            <person name="Butler K."/>
        </authorList>
    </citation>
    <scope>NUCLEOTIDE SEQUENCE [LARGE SCALE GENOMIC DNA]</scope>
    <source>
        <strain evidence="1 2">DSM 24669</strain>
    </source>
</reference>
<sequence length="93" mass="10437">MKSSTCFCRTTNQPLSVYFTELGATDAASDENQCYGHDFSFANILNVSIGIWRPSTDTLQVKLVLTAQEGMAKTNNSIRHIMREAKSRNFVTR</sequence>
<dbReference type="EMBL" id="PYLZ01000004">
    <property type="protein sequence ID" value="PSW25016.1"/>
    <property type="molecule type" value="Genomic_DNA"/>
</dbReference>
<dbReference type="AlphaFoldDB" id="A0A0J8VEE0"/>
<proteinExistence type="predicted"/>
<dbReference type="RefSeq" id="WP_048897767.1">
    <property type="nucleotide sequence ID" value="NZ_AP024853.1"/>
</dbReference>
<evidence type="ECO:0000313" key="1">
    <source>
        <dbReference type="EMBL" id="PSW25016.1"/>
    </source>
</evidence>
<accession>A0A0J8VEE0</accession>
<gene>
    <name evidence="1" type="ORF">C9I94_09425</name>
</gene>
<name>A0A0J8VEE0_9GAMM</name>
<organism evidence="1 2">
    <name type="scientific">Photobacterium swingsii</name>
    <dbReference type="NCBI Taxonomy" id="680026"/>
    <lineage>
        <taxon>Bacteria</taxon>
        <taxon>Pseudomonadati</taxon>
        <taxon>Pseudomonadota</taxon>
        <taxon>Gammaproteobacteria</taxon>
        <taxon>Vibrionales</taxon>
        <taxon>Vibrionaceae</taxon>
        <taxon>Photobacterium</taxon>
    </lineage>
</organism>